<dbReference type="GO" id="GO:0003700">
    <property type="term" value="F:DNA-binding transcription factor activity"/>
    <property type="evidence" value="ECO:0007669"/>
    <property type="project" value="InterPro"/>
</dbReference>
<reference evidence="7 8" key="1">
    <citation type="submission" date="2019-07" db="EMBL/GenBank/DDBJ databases">
        <title>Quadrisphaera sp. strain DD2A genome sequencing and assembly.</title>
        <authorList>
            <person name="Kim I."/>
        </authorList>
    </citation>
    <scope>NUCLEOTIDE SEQUENCE [LARGE SCALE GENOMIC DNA]</scope>
    <source>
        <strain evidence="7 8">DD2A</strain>
    </source>
</reference>
<evidence type="ECO:0000256" key="1">
    <source>
        <dbReference type="ARBA" id="ARBA00010466"/>
    </source>
</evidence>
<evidence type="ECO:0000259" key="5">
    <source>
        <dbReference type="Pfam" id="PF04198"/>
    </source>
</evidence>
<evidence type="ECO:0000256" key="2">
    <source>
        <dbReference type="ARBA" id="ARBA00023015"/>
    </source>
</evidence>
<dbReference type="InterPro" id="IPR007630">
    <property type="entry name" value="RNA_pol_sigma70_r4"/>
</dbReference>
<dbReference type="PANTHER" id="PTHR34294:SF1">
    <property type="entry name" value="TRANSCRIPTIONAL REGULATOR LSRR"/>
    <property type="match status" value="1"/>
</dbReference>
<dbReference type="Pfam" id="PF04198">
    <property type="entry name" value="Sugar-bind"/>
    <property type="match status" value="1"/>
</dbReference>
<feature type="domain" description="Sugar-binding" evidence="5">
    <location>
        <begin position="86"/>
        <end position="336"/>
    </location>
</feature>
<accession>A0A5C8Z3H9</accession>
<dbReference type="SUPFAM" id="SSF46785">
    <property type="entry name" value="Winged helix' DNA-binding domain"/>
    <property type="match status" value="1"/>
</dbReference>
<dbReference type="PANTHER" id="PTHR34294">
    <property type="entry name" value="TRANSCRIPTIONAL REGULATOR-RELATED"/>
    <property type="match status" value="1"/>
</dbReference>
<dbReference type="GO" id="GO:0030246">
    <property type="term" value="F:carbohydrate binding"/>
    <property type="evidence" value="ECO:0007669"/>
    <property type="project" value="InterPro"/>
</dbReference>
<evidence type="ECO:0000256" key="3">
    <source>
        <dbReference type="ARBA" id="ARBA00023125"/>
    </source>
</evidence>
<dbReference type="Pfam" id="PF04545">
    <property type="entry name" value="Sigma70_r4"/>
    <property type="match status" value="1"/>
</dbReference>
<dbReference type="OrthoDB" id="186585at2"/>
<dbReference type="AlphaFoldDB" id="A0A5C8Z3H9"/>
<keyword evidence="3" id="KW-0238">DNA-binding</keyword>
<gene>
    <name evidence="7" type="ORF">FMM08_18015</name>
</gene>
<feature type="domain" description="RNA polymerase sigma-70 region 4" evidence="6">
    <location>
        <begin position="38"/>
        <end position="68"/>
    </location>
</feature>
<keyword evidence="8" id="KW-1185">Reference proteome</keyword>
<evidence type="ECO:0000313" key="7">
    <source>
        <dbReference type="EMBL" id="TXR52655.1"/>
    </source>
</evidence>
<comment type="caution">
    <text evidence="7">The sequence shown here is derived from an EMBL/GenBank/DDBJ whole genome shotgun (WGS) entry which is preliminary data.</text>
</comment>
<keyword evidence="2" id="KW-0805">Transcription regulation</keyword>
<organism evidence="7 8">
    <name type="scientific">Quadrisphaera setariae</name>
    <dbReference type="NCBI Taxonomy" id="2593304"/>
    <lineage>
        <taxon>Bacteria</taxon>
        <taxon>Bacillati</taxon>
        <taxon>Actinomycetota</taxon>
        <taxon>Actinomycetes</taxon>
        <taxon>Kineosporiales</taxon>
        <taxon>Kineosporiaceae</taxon>
        <taxon>Quadrisphaera</taxon>
    </lineage>
</organism>
<dbReference type="Gene3D" id="3.40.50.1360">
    <property type="match status" value="1"/>
</dbReference>
<dbReference type="GO" id="GO:0003677">
    <property type="term" value="F:DNA binding"/>
    <property type="evidence" value="ECO:0007669"/>
    <property type="project" value="UniProtKB-KW"/>
</dbReference>
<dbReference type="InterPro" id="IPR051054">
    <property type="entry name" value="SorC_transcr_regulators"/>
</dbReference>
<keyword evidence="4" id="KW-0804">Transcription</keyword>
<proteinExistence type="inferred from homology"/>
<evidence type="ECO:0000259" key="6">
    <source>
        <dbReference type="Pfam" id="PF04545"/>
    </source>
</evidence>
<dbReference type="Proteomes" id="UP000321234">
    <property type="component" value="Unassembled WGS sequence"/>
</dbReference>
<dbReference type="InterPro" id="IPR037171">
    <property type="entry name" value="NagB/RpiA_transferase-like"/>
</dbReference>
<dbReference type="Gene3D" id="1.10.10.10">
    <property type="entry name" value="Winged helix-like DNA-binding domain superfamily/Winged helix DNA-binding domain"/>
    <property type="match status" value="1"/>
</dbReference>
<name>A0A5C8Z3H9_9ACTN</name>
<dbReference type="SUPFAM" id="SSF100950">
    <property type="entry name" value="NagB/RpiA/CoA transferase-like"/>
    <property type="match status" value="1"/>
</dbReference>
<protein>
    <submittedName>
        <fullName evidence="7">MarR family transcriptional regulator</fullName>
    </submittedName>
</protein>
<dbReference type="InterPro" id="IPR007324">
    <property type="entry name" value="Sugar-bd_dom_put"/>
</dbReference>
<dbReference type="GO" id="GO:0006352">
    <property type="term" value="P:DNA-templated transcription initiation"/>
    <property type="evidence" value="ECO:0007669"/>
    <property type="project" value="InterPro"/>
</dbReference>
<dbReference type="EMBL" id="VKAC01000012">
    <property type="protein sequence ID" value="TXR52655.1"/>
    <property type="molecule type" value="Genomic_DNA"/>
</dbReference>
<dbReference type="InterPro" id="IPR036388">
    <property type="entry name" value="WH-like_DNA-bd_sf"/>
</dbReference>
<comment type="similarity">
    <text evidence="1">Belongs to the SorC transcriptional regulatory family.</text>
</comment>
<evidence type="ECO:0000313" key="8">
    <source>
        <dbReference type="Proteomes" id="UP000321234"/>
    </source>
</evidence>
<evidence type="ECO:0000256" key="4">
    <source>
        <dbReference type="ARBA" id="ARBA00023163"/>
    </source>
</evidence>
<dbReference type="InterPro" id="IPR036390">
    <property type="entry name" value="WH_DNA-bd_sf"/>
</dbReference>
<sequence>MTIHQESGREPRRCQERGRLGLAAVDPSQQRLVTKVARLYHVRGLRQAEIAARLNLSQSRVSRLLSQAEEAGVVRTVVVVPPGLHSDLEDALEVGYDLAEVHVVDVVADDEEELVRDLGQAAAAVFAGSPLRGGTLGYTSWSRTLRHCVDAMVPQTSSADVVVETLGDLGAPTLQHAAAQSTERLAQLLGAEPLYLRAPGVVSDPHLREVLLGQDGHARTTLAAMDAMDVVLVGTGPADVAPPLGGDNFFSAEQFALARSLGAVGQVCLHFLDAEGQLLQTPLDDLVIGATAEQLRRTPRRVGVAGGAGKAPAIRAALVGGWVNVLVTDTETAQLLAASAPRR</sequence>